<accession>A0A6A3KW13</accession>
<gene>
    <name evidence="2" type="ORF">PR001_g16351</name>
    <name evidence="1" type="ORF">PR002_g16669</name>
    <name evidence="3" type="ORF">PR003_g2087</name>
</gene>
<comment type="caution">
    <text evidence="2">The sequence shown here is derived from an EMBL/GenBank/DDBJ whole genome shotgun (WGS) entry which is preliminary data.</text>
</comment>
<dbReference type="SUPFAM" id="SSF53098">
    <property type="entry name" value="Ribonuclease H-like"/>
    <property type="match status" value="1"/>
</dbReference>
<evidence type="ECO:0000313" key="2">
    <source>
        <dbReference type="EMBL" id="KAE9009797.1"/>
    </source>
</evidence>
<dbReference type="Proteomes" id="UP000434957">
    <property type="component" value="Unassembled WGS sequence"/>
</dbReference>
<organism evidence="2 4">
    <name type="scientific">Phytophthora rubi</name>
    <dbReference type="NCBI Taxonomy" id="129364"/>
    <lineage>
        <taxon>Eukaryota</taxon>
        <taxon>Sar</taxon>
        <taxon>Stramenopiles</taxon>
        <taxon>Oomycota</taxon>
        <taxon>Peronosporomycetes</taxon>
        <taxon>Peronosporales</taxon>
        <taxon>Peronosporaceae</taxon>
        <taxon>Phytophthora</taxon>
    </lineage>
</organism>
<evidence type="ECO:0000313" key="1">
    <source>
        <dbReference type="EMBL" id="KAE9005769.1"/>
    </source>
</evidence>
<evidence type="ECO:0000313" key="6">
    <source>
        <dbReference type="Proteomes" id="UP000435112"/>
    </source>
</evidence>
<dbReference type="EMBL" id="QXFV01001284">
    <property type="protein sequence ID" value="KAE9009797.1"/>
    <property type="molecule type" value="Genomic_DNA"/>
</dbReference>
<dbReference type="AlphaFoldDB" id="A0A6A3KW13"/>
<dbReference type="GO" id="GO:0003676">
    <property type="term" value="F:nucleic acid binding"/>
    <property type="evidence" value="ECO:0007669"/>
    <property type="project" value="InterPro"/>
</dbReference>
<reference evidence="4 6" key="1">
    <citation type="submission" date="2018-09" db="EMBL/GenBank/DDBJ databases">
        <title>Genomic investigation of the strawberry pathogen Phytophthora fragariae indicates pathogenicity is determined by transcriptional variation in three key races.</title>
        <authorList>
            <person name="Adams T.M."/>
            <person name="Armitage A.D."/>
            <person name="Sobczyk M.K."/>
            <person name="Bates H.J."/>
            <person name="Dunwell J.M."/>
            <person name="Nellist C.F."/>
            <person name="Harrison R.J."/>
        </authorList>
    </citation>
    <scope>NUCLEOTIDE SEQUENCE [LARGE SCALE GENOMIC DNA]</scope>
    <source>
        <strain evidence="2 4">SCRP249</strain>
        <strain evidence="1 6">SCRP324</strain>
        <strain evidence="3 5">SCRP333</strain>
    </source>
</reference>
<dbReference type="EMBL" id="QXFT01000063">
    <property type="protein sequence ID" value="KAE9356882.1"/>
    <property type="molecule type" value="Genomic_DNA"/>
</dbReference>
<evidence type="ECO:0000313" key="5">
    <source>
        <dbReference type="Proteomes" id="UP000434957"/>
    </source>
</evidence>
<evidence type="ECO:0008006" key="7">
    <source>
        <dbReference type="Google" id="ProtNLM"/>
    </source>
</evidence>
<dbReference type="Proteomes" id="UP000435112">
    <property type="component" value="Unassembled WGS sequence"/>
</dbReference>
<dbReference type="EMBL" id="QXFU01001288">
    <property type="protein sequence ID" value="KAE9005769.1"/>
    <property type="molecule type" value="Genomic_DNA"/>
</dbReference>
<dbReference type="Gene3D" id="3.30.420.10">
    <property type="entry name" value="Ribonuclease H-like superfamily/Ribonuclease H"/>
    <property type="match status" value="1"/>
</dbReference>
<protein>
    <recommendedName>
        <fullName evidence="7">Integrase catalytic domain-containing protein</fullName>
    </recommendedName>
</protein>
<dbReference type="Proteomes" id="UP000429607">
    <property type="component" value="Unassembled WGS sequence"/>
</dbReference>
<sequence length="50" mass="5871">MIDTSTRLTEIQPVDDASSDDAAFVFDRFWLCRYPRPVRVIYDQGAEFKK</sequence>
<name>A0A6A3KW13_9STRA</name>
<keyword evidence="5" id="KW-1185">Reference proteome</keyword>
<dbReference type="InterPro" id="IPR036397">
    <property type="entry name" value="RNaseH_sf"/>
</dbReference>
<evidence type="ECO:0000313" key="3">
    <source>
        <dbReference type="EMBL" id="KAE9356882.1"/>
    </source>
</evidence>
<proteinExistence type="predicted"/>
<evidence type="ECO:0000313" key="4">
    <source>
        <dbReference type="Proteomes" id="UP000429607"/>
    </source>
</evidence>
<dbReference type="InterPro" id="IPR012337">
    <property type="entry name" value="RNaseH-like_sf"/>
</dbReference>